<dbReference type="Proteomes" id="UP001151760">
    <property type="component" value="Unassembled WGS sequence"/>
</dbReference>
<dbReference type="PRINTS" id="PR00370">
    <property type="entry name" value="FMOXYGENASE"/>
</dbReference>
<dbReference type="PANTHER" id="PTHR37984:SF5">
    <property type="entry name" value="PROTEIN NYNRIN-LIKE"/>
    <property type="match status" value="1"/>
</dbReference>
<dbReference type="PANTHER" id="PTHR37984">
    <property type="entry name" value="PROTEIN CBG26694"/>
    <property type="match status" value="1"/>
</dbReference>
<dbReference type="InterPro" id="IPR012337">
    <property type="entry name" value="RNaseH-like_sf"/>
</dbReference>
<evidence type="ECO:0000256" key="1">
    <source>
        <dbReference type="ARBA" id="ARBA00022630"/>
    </source>
</evidence>
<evidence type="ECO:0000256" key="3">
    <source>
        <dbReference type="ARBA" id="ARBA00022695"/>
    </source>
</evidence>
<comment type="cofactor">
    <cofactor evidence="10">
        <name>FAD</name>
        <dbReference type="ChEBI" id="CHEBI:57692"/>
    </cofactor>
</comment>
<evidence type="ECO:0000256" key="10">
    <source>
        <dbReference type="RuleBase" id="RU361177"/>
    </source>
</evidence>
<dbReference type="InterPro" id="IPR000477">
    <property type="entry name" value="RT_dom"/>
</dbReference>
<dbReference type="Pfam" id="PF00078">
    <property type="entry name" value="RVT_1"/>
    <property type="match status" value="1"/>
</dbReference>
<dbReference type="InterPro" id="IPR050951">
    <property type="entry name" value="Retrovirus_Pol_polyprotein"/>
</dbReference>
<keyword evidence="8 12" id="KW-0695">RNA-directed DNA polymerase</keyword>
<dbReference type="InterPro" id="IPR041373">
    <property type="entry name" value="RT_RNaseH"/>
</dbReference>
<organism evidence="12 13">
    <name type="scientific">Tanacetum coccineum</name>
    <dbReference type="NCBI Taxonomy" id="301880"/>
    <lineage>
        <taxon>Eukaryota</taxon>
        <taxon>Viridiplantae</taxon>
        <taxon>Streptophyta</taxon>
        <taxon>Embryophyta</taxon>
        <taxon>Tracheophyta</taxon>
        <taxon>Spermatophyta</taxon>
        <taxon>Magnoliopsida</taxon>
        <taxon>eudicotyledons</taxon>
        <taxon>Gunneridae</taxon>
        <taxon>Pentapetalae</taxon>
        <taxon>asterids</taxon>
        <taxon>campanulids</taxon>
        <taxon>Asterales</taxon>
        <taxon>Asteraceae</taxon>
        <taxon>Asteroideae</taxon>
        <taxon>Anthemideae</taxon>
        <taxon>Anthemidinae</taxon>
        <taxon>Tanacetum</taxon>
    </lineage>
</organism>
<dbReference type="SUPFAM" id="SSF51905">
    <property type="entry name" value="FAD/NAD(P)-binding domain"/>
    <property type="match status" value="2"/>
</dbReference>
<dbReference type="PROSITE" id="PS50994">
    <property type="entry name" value="INTEGRASE"/>
    <property type="match status" value="1"/>
</dbReference>
<keyword evidence="7 10" id="KW-0274">FAD</keyword>
<evidence type="ECO:0000256" key="7">
    <source>
        <dbReference type="ARBA" id="ARBA00022827"/>
    </source>
</evidence>
<dbReference type="InterPro" id="IPR020946">
    <property type="entry name" value="Flavin_mOase-like"/>
</dbReference>
<dbReference type="EMBL" id="BQNB010013946">
    <property type="protein sequence ID" value="GJT22138.1"/>
    <property type="molecule type" value="Genomic_DNA"/>
</dbReference>
<dbReference type="InterPro" id="IPR043502">
    <property type="entry name" value="DNA/RNA_pol_sf"/>
</dbReference>
<dbReference type="Pfam" id="PF17921">
    <property type="entry name" value="Integrase_H2C2"/>
    <property type="match status" value="1"/>
</dbReference>
<dbReference type="InterPro" id="IPR036397">
    <property type="entry name" value="RNaseH_sf"/>
</dbReference>
<dbReference type="Gene3D" id="3.50.50.60">
    <property type="entry name" value="FAD/NAD(P)-binding domain"/>
    <property type="match status" value="2"/>
</dbReference>
<evidence type="ECO:0000256" key="5">
    <source>
        <dbReference type="ARBA" id="ARBA00022759"/>
    </source>
</evidence>
<evidence type="ECO:0000256" key="2">
    <source>
        <dbReference type="ARBA" id="ARBA00022679"/>
    </source>
</evidence>
<dbReference type="InterPro" id="IPR041588">
    <property type="entry name" value="Integrase_H2C2"/>
</dbReference>
<keyword evidence="3" id="KW-0548">Nucleotidyltransferase</keyword>
<dbReference type="InterPro" id="IPR043128">
    <property type="entry name" value="Rev_trsase/Diguanyl_cyclase"/>
</dbReference>
<name>A0ABQ5C835_9ASTR</name>
<accession>A0ABQ5C835</accession>
<dbReference type="Pfam" id="PF00743">
    <property type="entry name" value="FMO-like"/>
    <property type="match status" value="2"/>
</dbReference>
<dbReference type="CDD" id="cd09274">
    <property type="entry name" value="RNase_HI_RT_Ty3"/>
    <property type="match status" value="1"/>
</dbReference>
<reference evidence="12" key="2">
    <citation type="submission" date="2022-01" db="EMBL/GenBank/DDBJ databases">
        <authorList>
            <person name="Yamashiro T."/>
            <person name="Shiraishi A."/>
            <person name="Satake H."/>
            <person name="Nakayama K."/>
        </authorList>
    </citation>
    <scope>NUCLEOTIDE SEQUENCE</scope>
</reference>
<evidence type="ECO:0000259" key="11">
    <source>
        <dbReference type="PROSITE" id="PS50994"/>
    </source>
</evidence>
<evidence type="ECO:0000256" key="6">
    <source>
        <dbReference type="ARBA" id="ARBA00022801"/>
    </source>
</evidence>
<evidence type="ECO:0000256" key="8">
    <source>
        <dbReference type="ARBA" id="ARBA00022918"/>
    </source>
</evidence>
<sequence length="990" mass="113789">MATSLKVAVIGSGVAGLVAARELQRESHQVVVFEKSPWLGGTWVYDPRVESDLLGLDPNRGIVHGSLYKSLRTNLPRQLMSFTDFKFEDKVYNDPRINPGHEEVLKFLEDFASIFKLTKLIRFSTVVTRVEVVGSGNIEFEVESETNGVSSVEMYDAVVVCNGHNTQPRLANDIRGLETWPKKQMHSHNYRIPEPFRDQKVVVIGNGPSATDLSREIAMVAKEVHKSSRSQNVKVAKSEKFNNMWQHSEINYVSKDGTITFQDGISVDADIIFHCTGYKLQYPFLKTNGIVTIQDKRIGPLYKHVFPPQLAPKLSFVGIPEQSFTFSIIECQSRWIAHTLSKKVCLPSEVEMLSEVEKYYEAMKGKGIPEHLTHYIGFQVASDHLRDALSVIFGLSVTQGEFIAPRFTWRSVSTRYKRYIGDILIYSKNKQEHNEHLKLILELLKKEELYAKFSKCKFWIPKVQFLGHVIDSKGIRMDPAKIESIKDWASPKSPTEIRQFLGLAWYYQRFIEGFSKIAKTMTKLTQKKVKFEWSDKQETTFQLIKQKLCSAPILALAEGSEYFIAYCDASKKGLGAVLMQREKVIAYASRQLKIHEKNYTTHDLELGAVVFALKIWRHYLYGTKCTVFTNHKSLQHILDQKELNMRQRRWLELLSDYDCDIRYHPGKANVMADALSRKEREPPLRVRALVMTIGLELPKQILNAQPKAQKSENLKNEDVGGMLVENSKDPEKFRTEKLEPRADGTLCFNGRSWLPCYGDLRTVIMHESHKSKYSIHPGSDKMYQDMKKLYWWPNMKANITTYVSKCLTCARVKAEHQRPSGLLVQPEIPQWKWDNITMDFVTKLPRSSQGYDTIWVIVDRLTKSVIFLPMRENDPLEKLEKMYLKEVVARHGIPVSIIYDRDPRFASNFWKSLQKALGTSLDMSTTYHPEADGQSERTIQTLEDMLRACVIDFGKGWVDHLSLVEFSYNNIYHASIKAAPFEALYGQKCH</sequence>
<dbReference type="EC" id="1.-.-.-" evidence="10"/>
<dbReference type="Pfam" id="PF17917">
    <property type="entry name" value="RT_RNaseH"/>
    <property type="match status" value="1"/>
</dbReference>
<dbReference type="Gene3D" id="1.10.340.70">
    <property type="match status" value="1"/>
</dbReference>
<dbReference type="Gene3D" id="3.30.70.270">
    <property type="match status" value="2"/>
</dbReference>
<reference evidence="12" key="1">
    <citation type="journal article" date="2022" name="Int. J. Mol. Sci.">
        <title>Draft Genome of Tanacetum Coccineum: Genomic Comparison of Closely Related Tanacetum-Family Plants.</title>
        <authorList>
            <person name="Yamashiro T."/>
            <person name="Shiraishi A."/>
            <person name="Nakayama K."/>
            <person name="Satake H."/>
        </authorList>
    </citation>
    <scope>NUCLEOTIDE SEQUENCE</scope>
</reference>
<comment type="caution">
    <text evidence="12">The sequence shown here is derived from an EMBL/GenBank/DDBJ whole genome shotgun (WGS) entry which is preliminary data.</text>
</comment>
<keyword evidence="2" id="KW-0808">Transferase</keyword>
<evidence type="ECO:0000256" key="4">
    <source>
        <dbReference type="ARBA" id="ARBA00022722"/>
    </source>
</evidence>
<keyword evidence="1 10" id="KW-0285">Flavoprotein</keyword>
<proteinExistence type="inferred from homology"/>
<feature type="domain" description="Integrase catalytic" evidence="11">
    <location>
        <begin position="825"/>
        <end position="988"/>
    </location>
</feature>
<keyword evidence="6" id="KW-0378">Hydrolase</keyword>
<comment type="similarity">
    <text evidence="10">Belongs to the FMO family.</text>
</comment>
<evidence type="ECO:0000313" key="13">
    <source>
        <dbReference type="Proteomes" id="UP001151760"/>
    </source>
</evidence>
<dbReference type="GO" id="GO:0003964">
    <property type="term" value="F:RNA-directed DNA polymerase activity"/>
    <property type="evidence" value="ECO:0007669"/>
    <property type="project" value="UniProtKB-KW"/>
</dbReference>
<keyword evidence="13" id="KW-1185">Reference proteome</keyword>
<evidence type="ECO:0000256" key="9">
    <source>
        <dbReference type="ARBA" id="ARBA00023002"/>
    </source>
</evidence>
<keyword evidence="9 10" id="KW-0560">Oxidoreductase</keyword>
<dbReference type="Gene3D" id="3.30.420.10">
    <property type="entry name" value="Ribonuclease H-like superfamily/Ribonuclease H"/>
    <property type="match status" value="1"/>
</dbReference>
<dbReference type="Gene3D" id="3.10.20.370">
    <property type="match status" value="1"/>
</dbReference>
<keyword evidence="10" id="KW-0503">Monooxygenase</keyword>
<keyword evidence="4" id="KW-0540">Nuclease</keyword>
<dbReference type="SUPFAM" id="SSF53098">
    <property type="entry name" value="Ribonuclease H-like"/>
    <property type="match status" value="1"/>
</dbReference>
<dbReference type="InterPro" id="IPR001584">
    <property type="entry name" value="Integrase_cat-core"/>
</dbReference>
<dbReference type="InterPro" id="IPR000960">
    <property type="entry name" value="Flavin_mOase"/>
</dbReference>
<dbReference type="SUPFAM" id="SSF56672">
    <property type="entry name" value="DNA/RNA polymerases"/>
    <property type="match status" value="1"/>
</dbReference>
<protein>
    <recommendedName>
        <fullName evidence="10">Flavin-containing monooxygenase</fullName>
        <ecNumber evidence="10">1.-.-.-</ecNumber>
    </recommendedName>
</protein>
<gene>
    <name evidence="12" type="ORF">Tco_0892075</name>
</gene>
<evidence type="ECO:0000313" key="12">
    <source>
        <dbReference type="EMBL" id="GJT22138.1"/>
    </source>
</evidence>
<keyword evidence="5" id="KW-0255">Endonuclease</keyword>
<dbReference type="InterPro" id="IPR036188">
    <property type="entry name" value="FAD/NAD-bd_sf"/>
</dbReference>